<organism evidence="2 3">
    <name type="scientific">Edaphosphingomonas laterariae</name>
    <dbReference type="NCBI Taxonomy" id="861865"/>
    <lineage>
        <taxon>Bacteria</taxon>
        <taxon>Pseudomonadati</taxon>
        <taxon>Pseudomonadota</taxon>
        <taxon>Alphaproteobacteria</taxon>
        <taxon>Sphingomonadales</taxon>
        <taxon>Rhizorhabdaceae</taxon>
        <taxon>Edaphosphingomonas</taxon>
    </lineage>
</organism>
<keyword evidence="1" id="KW-1133">Transmembrane helix</keyword>
<dbReference type="RefSeq" id="WP_013849899.1">
    <property type="nucleotide sequence ID" value="NZ_FZOS01000026.1"/>
</dbReference>
<name>A0A239INN5_9SPHN</name>
<gene>
    <name evidence="2" type="ORF">SAMN06295912_12617</name>
</gene>
<evidence type="ECO:0000313" key="3">
    <source>
        <dbReference type="Proteomes" id="UP000198281"/>
    </source>
</evidence>
<evidence type="ECO:0000256" key="1">
    <source>
        <dbReference type="SAM" id="Phobius"/>
    </source>
</evidence>
<evidence type="ECO:0000313" key="2">
    <source>
        <dbReference type="EMBL" id="SNS95386.1"/>
    </source>
</evidence>
<proteinExistence type="predicted"/>
<dbReference type="EMBL" id="FZOS01000026">
    <property type="protein sequence ID" value="SNS95386.1"/>
    <property type="molecule type" value="Genomic_DNA"/>
</dbReference>
<dbReference type="Pfam" id="PF12599">
    <property type="entry name" value="DUF3768"/>
    <property type="match status" value="1"/>
</dbReference>
<accession>A0A239INN5</accession>
<keyword evidence="1" id="KW-0812">Transmembrane</keyword>
<dbReference type="Proteomes" id="UP000198281">
    <property type="component" value="Unassembled WGS sequence"/>
</dbReference>
<dbReference type="InterPro" id="IPR022243">
    <property type="entry name" value="DUF3768"/>
</dbReference>
<feature type="transmembrane region" description="Helical" evidence="1">
    <location>
        <begin position="37"/>
        <end position="56"/>
    </location>
</feature>
<dbReference type="AlphaFoldDB" id="A0A239INN5"/>
<reference evidence="3" key="1">
    <citation type="submission" date="2017-06" db="EMBL/GenBank/DDBJ databases">
        <authorList>
            <person name="Varghese N."/>
            <person name="Submissions S."/>
        </authorList>
    </citation>
    <scope>NUCLEOTIDE SEQUENCE [LARGE SCALE GENOMIC DNA]</scope>
    <source>
        <strain evidence="3">LNB2</strain>
    </source>
</reference>
<sequence>MSQSSPNAMSQAERIARVAELNDALRRSIHSPGRNQIVMTAGVAALIGEVALFRGFRRRAEIIRIVRDYDSFTPDNDPIGEHDFGRFEFEDAILYWKIDYYDLELAYGSADAANPEVTTRVLTILLADEY</sequence>
<evidence type="ECO:0008006" key="4">
    <source>
        <dbReference type="Google" id="ProtNLM"/>
    </source>
</evidence>
<keyword evidence="3" id="KW-1185">Reference proteome</keyword>
<keyword evidence="1" id="KW-0472">Membrane</keyword>
<protein>
    <recommendedName>
        <fullName evidence="4">DUF3768 domain-containing protein</fullName>
    </recommendedName>
</protein>